<comment type="similarity">
    <text evidence="6">Belongs to the APS kinase family.</text>
</comment>
<dbReference type="GO" id="GO:0010134">
    <property type="term" value="P:sulfate assimilation via adenylyl sulfate reduction"/>
    <property type="evidence" value="ECO:0007669"/>
    <property type="project" value="TreeGrafter"/>
</dbReference>
<evidence type="ECO:0000256" key="3">
    <source>
        <dbReference type="ARBA" id="ARBA00022679"/>
    </source>
</evidence>
<dbReference type="Gene3D" id="3.40.50.300">
    <property type="entry name" value="P-loop containing nucleotide triphosphate hydrolases"/>
    <property type="match status" value="1"/>
</dbReference>
<dbReference type="GO" id="GO:0005524">
    <property type="term" value="F:ATP binding"/>
    <property type="evidence" value="ECO:0007669"/>
    <property type="project" value="UniProtKB-KW"/>
</dbReference>
<dbReference type="GO" id="GO:0019379">
    <property type="term" value="P:sulfate assimilation, phosphoadenylyl sulfate reduction by phosphoadenylyl-sulfate reductase (thioredoxin)"/>
    <property type="evidence" value="ECO:0007669"/>
    <property type="project" value="TreeGrafter"/>
</dbReference>
<protein>
    <recommendedName>
        <fullName evidence="2 6">Adenylyl-sulfate kinase</fullName>
        <ecNumber evidence="2 6">2.7.1.25</ecNumber>
    </recommendedName>
</protein>
<keyword evidence="4 6" id="KW-0547">Nucleotide-binding</keyword>
<keyword evidence="9" id="KW-1185">Reference proteome</keyword>
<keyword evidence="5 6" id="KW-0067">ATP-binding</keyword>
<dbReference type="Proteomes" id="UP000231693">
    <property type="component" value="Unassembled WGS sequence"/>
</dbReference>
<name>A0A2M9CE46_9CELL</name>
<evidence type="ECO:0000256" key="2">
    <source>
        <dbReference type="ARBA" id="ARBA00012121"/>
    </source>
</evidence>
<organism evidence="8 9">
    <name type="scientific">Sediminihabitans luteus</name>
    <dbReference type="NCBI Taxonomy" id="1138585"/>
    <lineage>
        <taxon>Bacteria</taxon>
        <taxon>Bacillati</taxon>
        <taxon>Actinomycetota</taxon>
        <taxon>Actinomycetes</taxon>
        <taxon>Micrococcales</taxon>
        <taxon>Cellulomonadaceae</taxon>
        <taxon>Sediminihabitans</taxon>
    </lineage>
</organism>
<evidence type="ECO:0000259" key="7">
    <source>
        <dbReference type="Pfam" id="PF01583"/>
    </source>
</evidence>
<evidence type="ECO:0000313" key="9">
    <source>
        <dbReference type="Proteomes" id="UP000231693"/>
    </source>
</evidence>
<evidence type="ECO:0000313" key="8">
    <source>
        <dbReference type="EMBL" id="PJJ70159.1"/>
    </source>
</evidence>
<dbReference type="SUPFAM" id="SSF52540">
    <property type="entry name" value="P-loop containing nucleoside triphosphate hydrolases"/>
    <property type="match status" value="1"/>
</dbReference>
<dbReference type="NCBIfam" id="TIGR00455">
    <property type="entry name" value="apsK"/>
    <property type="match status" value="1"/>
</dbReference>
<dbReference type="EMBL" id="PGFE01000003">
    <property type="protein sequence ID" value="PJJ70159.1"/>
    <property type="molecule type" value="Genomic_DNA"/>
</dbReference>
<dbReference type="Pfam" id="PF01583">
    <property type="entry name" value="APS_kinase"/>
    <property type="match status" value="1"/>
</dbReference>
<dbReference type="NCBIfam" id="NF003013">
    <property type="entry name" value="PRK03846.1"/>
    <property type="match status" value="1"/>
</dbReference>
<evidence type="ECO:0000256" key="1">
    <source>
        <dbReference type="ARBA" id="ARBA00001823"/>
    </source>
</evidence>
<dbReference type="GO" id="GO:0070814">
    <property type="term" value="P:hydrogen sulfide biosynthetic process"/>
    <property type="evidence" value="ECO:0007669"/>
    <property type="project" value="UniProtKB-UniPathway"/>
</dbReference>
<keyword evidence="8" id="KW-0548">Nucleotidyltransferase</keyword>
<accession>A0A2M9CE46</accession>
<dbReference type="GO" id="GO:0004020">
    <property type="term" value="F:adenylylsulfate kinase activity"/>
    <property type="evidence" value="ECO:0007669"/>
    <property type="project" value="UniProtKB-EC"/>
</dbReference>
<dbReference type="GO" id="GO:0004781">
    <property type="term" value="F:sulfate adenylyltransferase (ATP) activity"/>
    <property type="evidence" value="ECO:0007669"/>
    <property type="project" value="TreeGrafter"/>
</dbReference>
<comment type="catalytic activity">
    <reaction evidence="1 6">
        <text>adenosine 5'-phosphosulfate + ATP = 3'-phosphoadenylyl sulfate + ADP + H(+)</text>
        <dbReference type="Rhea" id="RHEA:24152"/>
        <dbReference type="ChEBI" id="CHEBI:15378"/>
        <dbReference type="ChEBI" id="CHEBI:30616"/>
        <dbReference type="ChEBI" id="CHEBI:58243"/>
        <dbReference type="ChEBI" id="CHEBI:58339"/>
        <dbReference type="ChEBI" id="CHEBI:456216"/>
        <dbReference type="EC" id="2.7.1.25"/>
    </reaction>
</comment>
<proteinExistence type="inferred from homology"/>
<comment type="function">
    <text evidence="6">Catalyzes the synthesis of activated sulfate.</text>
</comment>
<dbReference type="RefSeq" id="WP_239073049.1">
    <property type="nucleotide sequence ID" value="NZ_BOOX01000001.1"/>
</dbReference>
<evidence type="ECO:0000256" key="4">
    <source>
        <dbReference type="ARBA" id="ARBA00022741"/>
    </source>
</evidence>
<dbReference type="PANTHER" id="PTHR42700">
    <property type="entry name" value="SULFATE ADENYLYLTRANSFERASE"/>
    <property type="match status" value="1"/>
</dbReference>
<gene>
    <name evidence="8" type="ORF">CLV28_1988</name>
</gene>
<reference evidence="8 9" key="1">
    <citation type="submission" date="2017-11" db="EMBL/GenBank/DDBJ databases">
        <title>Genomic Encyclopedia of Archaeal and Bacterial Type Strains, Phase II (KMG-II): From Individual Species to Whole Genera.</title>
        <authorList>
            <person name="Goeker M."/>
        </authorList>
    </citation>
    <scope>NUCLEOTIDE SEQUENCE [LARGE SCALE GENOMIC DNA]</scope>
    <source>
        <strain evidence="8 9">DSM 25478</strain>
    </source>
</reference>
<dbReference type="CDD" id="cd02027">
    <property type="entry name" value="APSK"/>
    <property type="match status" value="1"/>
</dbReference>
<evidence type="ECO:0000256" key="6">
    <source>
        <dbReference type="RuleBase" id="RU004347"/>
    </source>
</evidence>
<dbReference type="InterPro" id="IPR027417">
    <property type="entry name" value="P-loop_NTPase"/>
</dbReference>
<dbReference type="EC" id="2.7.1.25" evidence="2 6"/>
<feature type="domain" description="APS kinase" evidence="7">
    <location>
        <begin position="227"/>
        <end position="378"/>
    </location>
</feature>
<dbReference type="InterPro" id="IPR059117">
    <property type="entry name" value="APS_kinase_dom"/>
</dbReference>
<dbReference type="UniPathway" id="UPA00140">
    <property type="reaction ID" value="UER00205"/>
</dbReference>
<comment type="pathway">
    <text evidence="6">Sulfur metabolism; hydrogen sulfide biosynthesis; sulfite from sulfate: step 2/3.</text>
</comment>
<comment type="caution">
    <text evidence="8">The sequence shown here is derived from an EMBL/GenBank/DDBJ whole genome shotgun (WGS) entry which is preliminary data.</text>
</comment>
<dbReference type="InterPro" id="IPR050512">
    <property type="entry name" value="Sulf_AdTrans/APS_kinase"/>
</dbReference>
<evidence type="ECO:0000256" key="5">
    <source>
        <dbReference type="ARBA" id="ARBA00022840"/>
    </source>
</evidence>
<dbReference type="GO" id="GO:0005737">
    <property type="term" value="C:cytoplasm"/>
    <property type="evidence" value="ECO:0007669"/>
    <property type="project" value="TreeGrafter"/>
</dbReference>
<sequence>MSPETIVLEDDDLDLLELVRGGAIPSEALCAELPDGSVLLDCEGTPVADVHDRRMVLRRELTQGRGACWQGAFRRAAPVERARLAGRDVVAVVVDELPTRNEQDAVGKLATEREVVVVVPAARAEPRRSAALVRAAQGMARSLGSSDVLVVPWPISGAGRHLRGAPTLEVALGAFGLGVAVRSSSMRDQDVEAAVRSLDARRRGLVDDLYPPASAVEVDVVGPPPHQGTVVLFTGLSGSGKSTVARALVEALGESGSTATLLDGDVVRRCLSGGLGFDRAGREENLARIGWVAALVSEHGGIAVAAPIAPFAESRARIRQAALEHGRFVLVHVSTPLEECERRDRKGLYAAARRGEIADFTGISSPYDVPQDADVVIDTVEVGVDDAVRQVLAVVSAR</sequence>
<dbReference type="InterPro" id="IPR002891">
    <property type="entry name" value="APS"/>
</dbReference>
<keyword evidence="6" id="KW-0418">Kinase</keyword>
<dbReference type="AlphaFoldDB" id="A0A2M9CE46"/>
<keyword evidence="3 6" id="KW-0808">Transferase</keyword>
<dbReference type="PANTHER" id="PTHR42700:SF1">
    <property type="entry name" value="SULFATE ADENYLYLTRANSFERASE"/>
    <property type="match status" value="1"/>
</dbReference>